<evidence type="ECO:0000313" key="3">
    <source>
        <dbReference type="Proteomes" id="UP001519460"/>
    </source>
</evidence>
<accession>A0ABD0KUX9</accession>
<feature type="compositionally biased region" description="Basic and acidic residues" evidence="1">
    <location>
        <begin position="76"/>
        <end position="85"/>
    </location>
</feature>
<dbReference type="AlphaFoldDB" id="A0ABD0KUX9"/>
<dbReference type="Proteomes" id="UP001519460">
    <property type="component" value="Unassembled WGS sequence"/>
</dbReference>
<protein>
    <submittedName>
        <fullName evidence="2">Uncharacterized protein</fullName>
    </submittedName>
</protein>
<proteinExistence type="predicted"/>
<feature type="region of interest" description="Disordered" evidence="1">
    <location>
        <begin position="37"/>
        <end position="87"/>
    </location>
</feature>
<name>A0ABD0KUX9_9CAEN</name>
<sequence length="100" mass="11076">MSMPSSSGTLSAVDRDIVRAKVMVTESLVKMCDCRTKQKHLQQQETPPSTPQGGLSPPPGSPQAARRIQNRKRKQRETLQKEGPKGQELQGMVKCWDCGQ</sequence>
<keyword evidence="3" id="KW-1185">Reference proteome</keyword>
<dbReference type="EMBL" id="JACVVK020000120">
    <property type="protein sequence ID" value="KAK7491024.1"/>
    <property type="molecule type" value="Genomic_DNA"/>
</dbReference>
<evidence type="ECO:0000313" key="2">
    <source>
        <dbReference type="EMBL" id="KAK7491024.1"/>
    </source>
</evidence>
<evidence type="ECO:0000256" key="1">
    <source>
        <dbReference type="SAM" id="MobiDB-lite"/>
    </source>
</evidence>
<gene>
    <name evidence="2" type="ORF">BaRGS_00017720</name>
</gene>
<organism evidence="2 3">
    <name type="scientific">Batillaria attramentaria</name>
    <dbReference type="NCBI Taxonomy" id="370345"/>
    <lineage>
        <taxon>Eukaryota</taxon>
        <taxon>Metazoa</taxon>
        <taxon>Spiralia</taxon>
        <taxon>Lophotrochozoa</taxon>
        <taxon>Mollusca</taxon>
        <taxon>Gastropoda</taxon>
        <taxon>Caenogastropoda</taxon>
        <taxon>Sorbeoconcha</taxon>
        <taxon>Cerithioidea</taxon>
        <taxon>Batillariidae</taxon>
        <taxon>Batillaria</taxon>
    </lineage>
</organism>
<comment type="caution">
    <text evidence="2">The sequence shown here is derived from an EMBL/GenBank/DDBJ whole genome shotgun (WGS) entry which is preliminary data.</text>
</comment>
<reference evidence="2 3" key="1">
    <citation type="journal article" date="2023" name="Sci. Data">
        <title>Genome assembly of the Korean intertidal mud-creeper Batillaria attramentaria.</title>
        <authorList>
            <person name="Patra A.K."/>
            <person name="Ho P.T."/>
            <person name="Jun S."/>
            <person name="Lee S.J."/>
            <person name="Kim Y."/>
            <person name="Won Y.J."/>
        </authorList>
    </citation>
    <scope>NUCLEOTIDE SEQUENCE [LARGE SCALE GENOMIC DNA]</scope>
    <source>
        <strain evidence="2">Wonlab-2016</strain>
    </source>
</reference>